<organism evidence="2 3">
    <name type="scientific">Austropuccinia psidii MF-1</name>
    <dbReference type="NCBI Taxonomy" id="1389203"/>
    <lineage>
        <taxon>Eukaryota</taxon>
        <taxon>Fungi</taxon>
        <taxon>Dikarya</taxon>
        <taxon>Basidiomycota</taxon>
        <taxon>Pucciniomycotina</taxon>
        <taxon>Pucciniomycetes</taxon>
        <taxon>Pucciniales</taxon>
        <taxon>Sphaerophragmiaceae</taxon>
        <taxon>Austropuccinia</taxon>
    </lineage>
</organism>
<evidence type="ECO:0000313" key="3">
    <source>
        <dbReference type="Proteomes" id="UP000765509"/>
    </source>
</evidence>
<dbReference type="EMBL" id="AVOT02012383">
    <property type="protein sequence ID" value="MBW0494058.1"/>
    <property type="molecule type" value="Genomic_DNA"/>
</dbReference>
<sequence length="107" mass="12064">MDCSRLFPTYQTCKSANPIPPPSTTGQTQHGQHQLPKSFVETKKLFTHLNEELSSKNPSQSLNKGQTKLVLKQLECINYTLPQLENKKVEVVSPSTSLDSILKFLDY</sequence>
<keyword evidence="3" id="KW-1185">Reference proteome</keyword>
<dbReference type="AlphaFoldDB" id="A0A9Q3D256"/>
<accession>A0A9Q3D256</accession>
<evidence type="ECO:0000256" key="1">
    <source>
        <dbReference type="SAM" id="MobiDB-lite"/>
    </source>
</evidence>
<comment type="caution">
    <text evidence="2">The sequence shown here is derived from an EMBL/GenBank/DDBJ whole genome shotgun (WGS) entry which is preliminary data.</text>
</comment>
<name>A0A9Q3D256_9BASI</name>
<dbReference type="Proteomes" id="UP000765509">
    <property type="component" value="Unassembled WGS sequence"/>
</dbReference>
<reference evidence="2" key="1">
    <citation type="submission" date="2021-03" db="EMBL/GenBank/DDBJ databases">
        <title>Draft genome sequence of rust myrtle Austropuccinia psidii MF-1, a brazilian biotype.</title>
        <authorList>
            <person name="Quecine M.C."/>
            <person name="Pachon D.M.R."/>
            <person name="Bonatelli M.L."/>
            <person name="Correr F.H."/>
            <person name="Franceschini L.M."/>
            <person name="Leite T.F."/>
            <person name="Margarido G.R.A."/>
            <person name="Almeida C.A."/>
            <person name="Ferrarezi J.A."/>
            <person name="Labate C.A."/>
        </authorList>
    </citation>
    <scope>NUCLEOTIDE SEQUENCE</scope>
    <source>
        <strain evidence="2">MF-1</strain>
    </source>
</reference>
<gene>
    <name evidence="2" type="ORF">O181_033773</name>
</gene>
<feature type="region of interest" description="Disordered" evidence="1">
    <location>
        <begin position="14"/>
        <end position="35"/>
    </location>
</feature>
<proteinExistence type="predicted"/>
<protein>
    <submittedName>
        <fullName evidence="2">Uncharacterized protein</fullName>
    </submittedName>
</protein>
<feature type="compositionally biased region" description="Low complexity" evidence="1">
    <location>
        <begin position="24"/>
        <end position="34"/>
    </location>
</feature>
<evidence type="ECO:0000313" key="2">
    <source>
        <dbReference type="EMBL" id="MBW0494058.1"/>
    </source>
</evidence>